<dbReference type="PANTHER" id="PTHR35340:SF5">
    <property type="entry name" value="ASST-DOMAIN-CONTAINING PROTEIN"/>
    <property type="match status" value="1"/>
</dbReference>
<proteinExistence type="predicted"/>
<comment type="caution">
    <text evidence="1">The sequence shown here is derived from an EMBL/GenBank/DDBJ whole genome shotgun (WGS) entry which is preliminary data.</text>
</comment>
<dbReference type="InterPro" id="IPR011047">
    <property type="entry name" value="Quinoprotein_ADH-like_sf"/>
</dbReference>
<dbReference type="AlphaFoldDB" id="A0A9W4HQI2"/>
<name>A0A9W4HQI2_PENOL</name>
<dbReference type="InterPro" id="IPR015943">
    <property type="entry name" value="WD40/YVTN_repeat-like_dom_sf"/>
</dbReference>
<keyword evidence="2" id="KW-1185">Reference proteome</keyword>
<dbReference type="OrthoDB" id="202289at2759"/>
<accession>A0A9W4HQI2</accession>
<dbReference type="Proteomes" id="UP001153618">
    <property type="component" value="Unassembled WGS sequence"/>
</dbReference>
<gene>
    <name evidence="1" type="ORF">POLS_LOCUS4306</name>
</gene>
<dbReference type="Gene3D" id="2.130.10.10">
    <property type="entry name" value="YVTN repeat-like/Quinoprotein amine dehydrogenase"/>
    <property type="match status" value="1"/>
</dbReference>
<reference evidence="1" key="1">
    <citation type="submission" date="2021-07" db="EMBL/GenBank/DDBJ databases">
        <authorList>
            <person name="Branca A.L. A."/>
        </authorList>
    </citation>
    <scope>NUCLEOTIDE SEQUENCE</scope>
</reference>
<dbReference type="PANTHER" id="PTHR35340">
    <property type="entry name" value="PQQ ENZYME REPEAT PROTEIN-RELATED"/>
    <property type="match status" value="1"/>
</dbReference>
<protein>
    <recommendedName>
        <fullName evidence="3">Arylsulfotransferase ASST</fullName>
    </recommendedName>
</protein>
<dbReference type="EMBL" id="CAJVOS010000021">
    <property type="protein sequence ID" value="CAG8088057.1"/>
    <property type="molecule type" value="Genomic_DNA"/>
</dbReference>
<evidence type="ECO:0000313" key="2">
    <source>
        <dbReference type="Proteomes" id="UP001153618"/>
    </source>
</evidence>
<dbReference type="SUPFAM" id="SSF50998">
    <property type="entry name" value="Quinoprotein alcohol dehydrogenase-like"/>
    <property type="match status" value="1"/>
</dbReference>
<dbReference type="InterPro" id="IPR039535">
    <property type="entry name" value="ASST-like"/>
</dbReference>
<organism evidence="1 2">
    <name type="scientific">Penicillium olsonii</name>
    <dbReference type="NCBI Taxonomy" id="99116"/>
    <lineage>
        <taxon>Eukaryota</taxon>
        <taxon>Fungi</taxon>
        <taxon>Dikarya</taxon>
        <taxon>Ascomycota</taxon>
        <taxon>Pezizomycotina</taxon>
        <taxon>Eurotiomycetes</taxon>
        <taxon>Eurotiomycetidae</taxon>
        <taxon>Eurotiales</taxon>
        <taxon>Aspergillaceae</taxon>
        <taxon>Penicillium</taxon>
    </lineage>
</organism>
<dbReference type="InterPro" id="IPR053143">
    <property type="entry name" value="Arylsulfate_ST"/>
</dbReference>
<evidence type="ECO:0008006" key="3">
    <source>
        <dbReference type="Google" id="ProtNLM"/>
    </source>
</evidence>
<dbReference type="Pfam" id="PF14269">
    <property type="entry name" value="Arylsulfotran_2"/>
    <property type="match status" value="1"/>
</dbReference>
<sequence length="445" mass="49321">MPNRDALRNTGQTHFPKFVRVITPHPCSQNPLPTSLKYPRSFFFAMDQHTFRRRGLGLRGVDDRVSPGYVLYAPLTSNTAHLISTTGKEVHRWTLPHGAGRHARILPDGNLAYNAAHPEAPALFPMWAKYRGGMMMQVSPGGEILRQYSDPLAHHDQNHLDDGTLLYTTLEPLSAEEAATVQGGIEGSEADGVIYGDCIKLVNPWSSSNISSSADFEVEGKGAQLLWSWRAIDHLDPAAFAAHPHYPREHWPLINSVSFDSDGNIIASSRNASSVFVISRATGEVLWHLPAPTVSQQHCAHQINESGDMLIFDNGVFRPGVSVPFSRAIIVSKEKVVKWEYKDPSTGGLGFFTPFMGSAQKLHGGNVLLCEAADGRIIEVTEGGEIVWEFVVPQLGDYKAVLGSKELEEMERIGFDYSSNAIFRAYKYTPDELPWLKEGWLSNWL</sequence>
<evidence type="ECO:0000313" key="1">
    <source>
        <dbReference type="EMBL" id="CAG8088057.1"/>
    </source>
</evidence>